<feature type="domain" description="MacB-like periplasmic core" evidence="9">
    <location>
        <begin position="24"/>
        <end position="236"/>
    </location>
</feature>
<organism evidence="10 11">
    <name type="scientific">Polaribacter aquimarinus</name>
    <dbReference type="NCBI Taxonomy" id="2100726"/>
    <lineage>
        <taxon>Bacteria</taxon>
        <taxon>Pseudomonadati</taxon>
        <taxon>Bacteroidota</taxon>
        <taxon>Flavobacteriia</taxon>
        <taxon>Flavobacteriales</taxon>
        <taxon>Flavobacteriaceae</taxon>
    </lineage>
</organism>
<keyword evidence="3 7" id="KW-0812">Transmembrane</keyword>
<name>A0A2U2J9R9_9FLAO</name>
<evidence type="ECO:0000256" key="5">
    <source>
        <dbReference type="ARBA" id="ARBA00023136"/>
    </source>
</evidence>
<gene>
    <name evidence="10" type="ORF">DIS07_07350</name>
</gene>
<dbReference type="Pfam" id="PF02687">
    <property type="entry name" value="FtsX"/>
    <property type="match status" value="1"/>
</dbReference>
<dbReference type="InterPro" id="IPR003838">
    <property type="entry name" value="ABC3_permease_C"/>
</dbReference>
<dbReference type="InterPro" id="IPR050250">
    <property type="entry name" value="Macrolide_Exporter_MacB"/>
</dbReference>
<keyword evidence="10" id="KW-0067">ATP-binding</keyword>
<feature type="domain" description="ABC3 transporter permease C-terminal" evidence="8">
    <location>
        <begin position="285"/>
        <end position="404"/>
    </location>
</feature>
<comment type="similarity">
    <text evidence="6">Belongs to the ABC-4 integral membrane protein family.</text>
</comment>
<dbReference type="GO" id="GO:0005524">
    <property type="term" value="F:ATP binding"/>
    <property type="evidence" value="ECO:0007669"/>
    <property type="project" value="UniProtKB-KW"/>
</dbReference>
<comment type="caution">
    <text evidence="10">The sequence shown here is derived from an EMBL/GenBank/DDBJ whole genome shotgun (WGS) entry which is preliminary data.</text>
</comment>
<comment type="subcellular location">
    <subcellularLocation>
        <location evidence="1">Cell membrane</location>
        <topology evidence="1">Multi-pass membrane protein</topology>
    </subcellularLocation>
</comment>
<reference evidence="10 11" key="1">
    <citation type="submission" date="2018-05" db="EMBL/GenBank/DDBJ databases">
        <title>Polaribacter aquimarinus sp. nov., isolated from sediment in a sediment of sea.</title>
        <authorList>
            <person name="Lu D."/>
        </authorList>
    </citation>
    <scope>NUCLEOTIDE SEQUENCE [LARGE SCALE GENOMIC DNA]</scope>
    <source>
        <strain evidence="10 11">ZY113</strain>
    </source>
</reference>
<evidence type="ECO:0000256" key="1">
    <source>
        <dbReference type="ARBA" id="ARBA00004651"/>
    </source>
</evidence>
<keyword evidence="4 7" id="KW-1133">Transmembrane helix</keyword>
<evidence type="ECO:0000313" key="11">
    <source>
        <dbReference type="Proteomes" id="UP000245670"/>
    </source>
</evidence>
<evidence type="ECO:0000256" key="6">
    <source>
        <dbReference type="ARBA" id="ARBA00038076"/>
    </source>
</evidence>
<evidence type="ECO:0000259" key="8">
    <source>
        <dbReference type="Pfam" id="PF02687"/>
    </source>
</evidence>
<evidence type="ECO:0000259" key="9">
    <source>
        <dbReference type="Pfam" id="PF12704"/>
    </source>
</evidence>
<dbReference type="EMBL" id="QFFG01000003">
    <property type="protein sequence ID" value="PWG05062.1"/>
    <property type="molecule type" value="Genomic_DNA"/>
</dbReference>
<keyword evidence="10" id="KW-0547">Nucleotide-binding</keyword>
<dbReference type="RefSeq" id="WP_109404609.1">
    <property type="nucleotide sequence ID" value="NZ_QFFG01000003.1"/>
</dbReference>
<feature type="transmembrane region" description="Helical" evidence="7">
    <location>
        <begin position="372"/>
        <end position="394"/>
    </location>
</feature>
<feature type="transmembrane region" description="Helical" evidence="7">
    <location>
        <begin position="277"/>
        <end position="305"/>
    </location>
</feature>
<evidence type="ECO:0000256" key="3">
    <source>
        <dbReference type="ARBA" id="ARBA00022692"/>
    </source>
</evidence>
<evidence type="ECO:0000313" key="10">
    <source>
        <dbReference type="EMBL" id="PWG05062.1"/>
    </source>
</evidence>
<accession>A0A2U2J9R9</accession>
<evidence type="ECO:0000256" key="7">
    <source>
        <dbReference type="SAM" id="Phobius"/>
    </source>
</evidence>
<evidence type="ECO:0000256" key="4">
    <source>
        <dbReference type="ARBA" id="ARBA00022989"/>
    </source>
</evidence>
<proteinExistence type="inferred from homology"/>
<dbReference type="PANTHER" id="PTHR30572">
    <property type="entry name" value="MEMBRANE COMPONENT OF TRANSPORTER-RELATED"/>
    <property type="match status" value="1"/>
</dbReference>
<dbReference type="OrthoDB" id="9770036at2"/>
<dbReference type="GO" id="GO:0005886">
    <property type="term" value="C:plasma membrane"/>
    <property type="evidence" value="ECO:0007669"/>
    <property type="project" value="UniProtKB-SubCell"/>
</dbReference>
<sequence>MFDLDRWREIFQSINKNRLRSVMSGLTVAFAILLFTLLFGVVSGLSNSFKSAFADDAQNMMVVRVWKTSKPYKGLQTGRRIQLRNNDYDFVKEEYEKNIQYQTARIYKSVSIKYKNNADNYRLRAVHPDHQYLEKTIIDEGRYLNERDLKEKSKVLVIGRLLKKDLFGEKPALNKRVNVNGSSFLIIGVFSDDGGDNEERQAYMPVTTAQMMYGNNDYISQINLGYNPNLSLDAAIAFGNKMERDLRKRMNIHPDDQSALSVRNMAEANKGVGQFMFILYIIVIFVGSGTLIAGIIGISNIMIFVIKERTKEFGIRKALGAKPSSIVGMVVQESVLITTLAGYLGLSLGTYILSLESLQEVLEKYFIKEPSVSPGIVIGATIVLILSGLIAGYVPAKKAANIKPIEALRAD</sequence>
<keyword evidence="11" id="KW-1185">Reference proteome</keyword>
<feature type="transmembrane region" description="Helical" evidence="7">
    <location>
        <begin position="326"/>
        <end position="352"/>
    </location>
</feature>
<dbReference type="InterPro" id="IPR025857">
    <property type="entry name" value="MacB_PCD"/>
</dbReference>
<evidence type="ECO:0000256" key="2">
    <source>
        <dbReference type="ARBA" id="ARBA00022475"/>
    </source>
</evidence>
<protein>
    <submittedName>
        <fullName evidence="10">ABC transporter ATP-binding protein</fullName>
    </submittedName>
</protein>
<dbReference type="AlphaFoldDB" id="A0A2U2J9R9"/>
<dbReference type="GO" id="GO:0022857">
    <property type="term" value="F:transmembrane transporter activity"/>
    <property type="evidence" value="ECO:0007669"/>
    <property type="project" value="TreeGrafter"/>
</dbReference>
<dbReference type="PANTHER" id="PTHR30572:SF4">
    <property type="entry name" value="ABC TRANSPORTER PERMEASE YTRF"/>
    <property type="match status" value="1"/>
</dbReference>
<feature type="transmembrane region" description="Helical" evidence="7">
    <location>
        <begin position="21"/>
        <end position="42"/>
    </location>
</feature>
<dbReference type="Pfam" id="PF12704">
    <property type="entry name" value="MacB_PCD"/>
    <property type="match status" value="1"/>
</dbReference>
<dbReference type="Proteomes" id="UP000245670">
    <property type="component" value="Unassembled WGS sequence"/>
</dbReference>
<keyword evidence="2" id="KW-1003">Cell membrane</keyword>
<keyword evidence="5 7" id="KW-0472">Membrane</keyword>